<dbReference type="InParanoid" id="A0A0D0BBL5"/>
<keyword evidence="2" id="KW-1185">Reference proteome</keyword>
<accession>A0A0D0BBL5</accession>
<proteinExistence type="predicted"/>
<dbReference type="HOGENOM" id="CLU_2559822_0_0_1"/>
<reference evidence="1 2" key="1">
    <citation type="submission" date="2014-04" db="EMBL/GenBank/DDBJ databases">
        <authorList>
            <consortium name="DOE Joint Genome Institute"/>
            <person name="Kuo A."/>
            <person name="Ruytinx J."/>
            <person name="Rineau F."/>
            <person name="Colpaert J."/>
            <person name="Kohler A."/>
            <person name="Nagy L.G."/>
            <person name="Floudas D."/>
            <person name="Copeland A."/>
            <person name="Barry K.W."/>
            <person name="Cichocki N."/>
            <person name="Veneault-Fourrey C."/>
            <person name="LaButti K."/>
            <person name="Lindquist E.A."/>
            <person name="Lipzen A."/>
            <person name="Lundell T."/>
            <person name="Morin E."/>
            <person name="Murat C."/>
            <person name="Sun H."/>
            <person name="Tunlid A."/>
            <person name="Henrissat B."/>
            <person name="Grigoriev I.V."/>
            <person name="Hibbett D.S."/>
            <person name="Martin F."/>
            <person name="Nordberg H.P."/>
            <person name="Cantor M.N."/>
            <person name="Hua S.X."/>
        </authorList>
    </citation>
    <scope>NUCLEOTIDE SEQUENCE [LARGE SCALE GENOMIC DNA]</scope>
    <source>
        <strain evidence="1 2">UH-Slu-Lm8-n1</strain>
    </source>
</reference>
<dbReference type="AlphaFoldDB" id="A0A0D0BBL5"/>
<dbReference type="EMBL" id="KN835150">
    <property type="protein sequence ID" value="KIK47129.1"/>
    <property type="molecule type" value="Genomic_DNA"/>
</dbReference>
<evidence type="ECO:0000313" key="2">
    <source>
        <dbReference type="Proteomes" id="UP000054485"/>
    </source>
</evidence>
<evidence type="ECO:0000313" key="1">
    <source>
        <dbReference type="EMBL" id="KIK47129.1"/>
    </source>
</evidence>
<protein>
    <submittedName>
        <fullName evidence="1">Uncharacterized protein</fullName>
    </submittedName>
</protein>
<reference evidence="2" key="2">
    <citation type="submission" date="2015-01" db="EMBL/GenBank/DDBJ databases">
        <title>Evolutionary Origins and Diversification of the Mycorrhizal Mutualists.</title>
        <authorList>
            <consortium name="DOE Joint Genome Institute"/>
            <consortium name="Mycorrhizal Genomics Consortium"/>
            <person name="Kohler A."/>
            <person name="Kuo A."/>
            <person name="Nagy L.G."/>
            <person name="Floudas D."/>
            <person name="Copeland A."/>
            <person name="Barry K.W."/>
            <person name="Cichocki N."/>
            <person name="Veneault-Fourrey C."/>
            <person name="LaButti K."/>
            <person name="Lindquist E.A."/>
            <person name="Lipzen A."/>
            <person name="Lundell T."/>
            <person name="Morin E."/>
            <person name="Murat C."/>
            <person name="Riley R."/>
            <person name="Ohm R."/>
            <person name="Sun H."/>
            <person name="Tunlid A."/>
            <person name="Henrissat B."/>
            <person name="Grigoriev I.V."/>
            <person name="Hibbett D.S."/>
            <person name="Martin F."/>
        </authorList>
    </citation>
    <scope>NUCLEOTIDE SEQUENCE [LARGE SCALE GENOMIC DNA]</scope>
    <source>
        <strain evidence="2">UH-Slu-Lm8-n1</strain>
    </source>
</reference>
<dbReference type="Proteomes" id="UP000054485">
    <property type="component" value="Unassembled WGS sequence"/>
</dbReference>
<organism evidence="1 2">
    <name type="scientific">Suillus luteus UH-Slu-Lm8-n1</name>
    <dbReference type="NCBI Taxonomy" id="930992"/>
    <lineage>
        <taxon>Eukaryota</taxon>
        <taxon>Fungi</taxon>
        <taxon>Dikarya</taxon>
        <taxon>Basidiomycota</taxon>
        <taxon>Agaricomycotina</taxon>
        <taxon>Agaricomycetes</taxon>
        <taxon>Agaricomycetidae</taxon>
        <taxon>Boletales</taxon>
        <taxon>Suillineae</taxon>
        <taxon>Suillaceae</taxon>
        <taxon>Suillus</taxon>
    </lineage>
</organism>
<gene>
    <name evidence="1" type="ORF">CY34DRAFT_293106</name>
</gene>
<sequence>MSKVGMPTKGPSRPCERAFWDGLTDTKHCASLLPASFCVIQIVKDKYKKERKHREAELEAREAARRQRWLGDAVDEVQVGVK</sequence>
<name>A0A0D0BBL5_9AGAM</name>